<feature type="transmembrane region" description="Helical" evidence="9">
    <location>
        <begin position="52"/>
        <end position="74"/>
    </location>
</feature>
<dbReference type="OrthoDB" id="9814550at2"/>
<evidence type="ECO:0000256" key="2">
    <source>
        <dbReference type="ARBA" id="ARBA00010072"/>
    </source>
</evidence>
<reference evidence="11 12" key="1">
    <citation type="submission" date="2016-10" db="EMBL/GenBank/DDBJ databases">
        <title>Draft Genome sequence of Roseomonas sp. strain M3.</title>
        <authorList>
            <person name="Subhash Y."/>
            <person name="Lee S."/>
        </authorList>
    </citation>
    <scope>NUCLEOTIDE SEQUENCE [LARGE SCALE GENOMIC DNA]</scope>
    <source>
        <strain evidence="11 12">M3</strain>
    </source>
</reference>
<dbReference type="GO" id="GO:0006865">
    <property type="term" value="P:amino acid transport"/>
    <property type="evidence" value="ECO:0007669"/>
    <property type="project" value="TreeGrafter"/>
</dbReference>
<dbReference type="Proteomes" id="UP000188879">
    <property type="component" value="Unassembled WGS sequence"/>
</dbReference>
<dbReference type="SUPFAM" id="SSF161098">
    <property type="entry name" value="MetI-like"/>
    <property type="match status" value="1"/>
</dbReference>
<dbReference type="InterPro" id="IPR010065">
    <property type="entry name" value="AA_ABC_transptr_permease_3TM"/>
</dbReference>
<dbReference type="GO" id="GO:0043190">
    <property type="term" value="C:ATP-binding cassette (ABC) transporter complex"/>
    <property type="evidence" value="ECO:0007669"/>
    <property type="project" value="InterPro"/>
</dbReference>
<dbReference type="CDD" id="cd06261">
    <property type="entry name" value="TM_PBP2"/>
    <property type="match status" value="1"/>
</dbReference>
<evidence type="ECO:0000313" key="11">
    <source>
        <dbReference type="EMBL" id="ONG50138.1"/>
    </source>
</evidence>
<evidence type="ECO:0000259" key="10">
    <source>
        <dbReference type="PROSITE" id="PS50928"/>
    </source>
</evidence>
<dbReference type="EMBL" id="MLCO01000201">
    <property type="protein sequence ID" value="ONG50138.1"/>
    <property type="molecule type" value="Genomic_DNA"/>
</dbReference>
<dbReference type="PANTHER" id="PTHR30614">
    <property type="entry name" value="MEMBRANE COMPONENT OF AMINO ACID ABC TRANSPORTER"/>
    <property type="match status" value="1"/>
</dbReference>
<dbReference type="AlphaFoldDB" id="A0A1V2H0V0"/>
<evidence type="ECO:0000256" key="7">
    <source>
        <dbReference type="ARBA" id="ARBA00022989"/>
    </source>
</evidence>
<dbReference type="PROSITE" id="PS50928">
    <property type="entry name" value="ABC_TM1"/>
    <property type="match status" value="1"/>
</dbReference>
<feature type="domain" description="ABC transmembrane type-1" evidence="10">
    <location>
        <begin position="17"/>
        <end position="213"/>
    </location>
</feature>
<dbReference type="InterPro" id="IPR000515">
    <property type="entry name" value="MetI-like"/>
</dbReference>
<dbReference type="NCBIfam" id="TIGR01726">
    <property type="entry name" value="HEQRo_perm_3TM"/>
    <property type="match status" value="1"/>
</dbReference>
<keyword evidence="6 9" id="KW-0812">Transmembrane</keyword>
<dbReference type="RefSeq" id="WP_076958913.1">
    <property type="nucleotide sequence ID" value="NZ_MLCO01000201.1"/>
</dbReference>
<evidence type="ECO:0000256" key="5">
    <source>
        <dbReference type="ARBA" id="ARBA00022519"/>
    </source>
</evidence>
<evidence type="ECO:0000256" key="1">
    <source>
        <dbReference type="ARBA" id="ARBA00004429"/>
    </source>
</evidence>
<keyword evidence="7 9" id="KW-1133">Transmembrane helix</keyword>
<comment type="similarity">
    <text evidence="2">Belongs to the binding-protein-dependent transport system permease family. HisMQ subfamily.</text>
</comment>
<keyword evidence="4" id="KW-1003">Cell membrane</keyword>
<evidence type="ECO:0000256" key="3">
    <source>
        <dbReference type="ARBA" id="ARBA00022448"/>
    </source>
</evidence>
<gene>
    <name evidence="11" type="ORF">BKE38_19140</name>
</gene>
<evidence type="ECO:0000256" key="4">
    <source>
        <dbReference type="ARBA" id="ARBA00022475"/>
    </source>
</evidence>
<proteinExistence type="inferred from homology"/>
<dbReference type="Gene3D" id="1.10.3720.10">
    <property type="entry name" value="MetI-like"/>
    <property type="match status" value="1"/>
</dbReference>
<dbReference type="Pfam" id="PF00528">
    <property type="entry name" value="BPD_transp_1"/>
    <property type="match status" value="1"/>
</dbReference>
<organism evidence="11 12">
    <name type="scientific">Teichococcus deserti</name>
    <dbReference type="NCBI Taxonomy" id="1817963"/>
    <lineage>
        <taxon>Bacteria</taxon>
        <taxon>Pseudomonadati</taxon>
        <taxon>Pseudomonadota</taxon>
        <taxon>Alphaproteobacteria</taxon>
        <taxon>Acetobacterales</taxon>
        <taxon>Roseomonadaceae</taxon>
        <taxon>Roseomonas</taxon>
    </lineage>
</organism>
<feature type="transmembrane region" description="Helical" evidence="9">
    <location>
        <begin position="192"/>
        <end position="213"/>
    </location>
</feature>
<dbReference type="PANTHER" id="PTHR30614:SF10">
    <property type="entry name" value="ARGININE ABC TRANSPORTER PERMEASE PROTEIN ARTM"/>
    <property type="match status" value="1"/>
</dbReference>
<keyword evidence="12" id="KW-1185">Reference proteome</keyword>
<name>A0A1V2H0V0_9PROT</name>
<sequence>MDFAFLSETFFKLLAGFPLTVNLAVLSLAGGGVLALLLNMARASGWLGARFADFYVFLFRGSPLLIQIFLIYYGLGNFPAVRESFLWPFLREPYWCALLALILNDAAYTAEILRGGFRAVPRGAVEAAEACGMSRLTRLRRITLPVAIRQALPAYSNEVISMFKSTALASTVTLMEVTGIARAEVSATYRAIEIFLCAAVLYLVSTLLITRALRLLETRLSPWLAGNRA</sequence>
<dbReference type="GO" id="GO:0022857">
    <property type="term" value="F:transmembrane transporter activity"/>
    <property type="evidence" value="ECO:0007669"/>
    <property type="project" value="InterPro"/>
</dbReference>
<evidence type="ECO:0000313" key="12">
    <source>
        <dbReference type="Proteomes" id="UP000188879"/>
    </source>
</evidence>
<dbReference type="InterPro" id="IPR043429">
    <property type="entry name" value="ArtM/GltK/GlnP/TcyL/YhdX-like"/>
</dbReference>
<comment type="caution">
    <text evidence="11">The sequence shown here is derived from an EMBL/GenBank/DDBJ whole genome shotgun (WGS) entry which is preliminary data.</text>
</comment>
<comment type="subcellular location">
    <subcellularLocation>
        <location evidence="1">Cell inner membrane</location>
        <topology evidence="1">Multi-pass membrane protein</topology>
    </subcellularLocation>
    <subcellularLocation>
        <location evidence="9">Cell membrane</location>
        <topology evidence="9">Multi-pass membrane protein</topology>
    </subcellularLocation>
</comment>
<keyword evidence="5" id="KW-0997">Cell inner membrane</keyword>
<evidence type="ECO:0000256" key="6">
    <source>
        <dbReference type="ARBA" id="ARBA00022692"/>
    </source>
</evidence>
<keyword evidence="8 9" id="KW-0472">Membrane</keyword>
<keyword evidence="3 9" id="KW-0813">Transport</keyword>
<evidence type="ECO:0000256" key="9">
    <source>
        <dbReference type="RuleBase" id="RU363032"/>
    </source>
</evidence>
<protein>
    <submittedName>
        <fullName evidence="11">ABC transporter permease</fullName>
    </submittedName>
</protein>
<accession>A0A1V2H0V0</accession>
<evidence type="ECO:0000256" key="8">
    <source>
        <dbReference type="ARBA" id="ARBA00023136"/>
    </source>
</evidence>
<feature type="transmembrane region" description="Helical" evidence="9">
    <location>
        <begin position="20"/>
        <end position="40"/>
    </location>
</feature>
<dbReference type="InterPro" id="IPR035906">
    <property type="entry name" value="MetI-like_sf"/>
</dbReference>